<reference evidence="2" key="1">
    <citation type="submission" date="2016-11" db="UniProtKB">
        <authorList>
            <consortium name="WormBaseParasite"/>
        </authorList>
    </citation>
    <scope>IDENTIFICATION</scope>
</reference>
<protein>
    <submittedName>
        <fullName evidence="2">Uncharacterized protein</fullName>
    </submittedName>
</protein>
<dbReference type="WBParaSite" id="Hba_04133">
    <property type="protein sequence ID" value="Hba_04133"/>
    <property type="gene ID" value="Hba_04133"/>
</dbReference>
<proteinExistence type="predicted"/>
<keyword evidence="1" id="KW-1185">Reference proteome</keyword>
<evidence type="ECO:0000313" key="1">
    <source>
        <dbReference type="Proteomes" id="UP000095283"/>
    </source>
</evidence>
<accession>A0A1I7WGS1</accession>
<dbReference type="Proteomes" id="UP000095283">
    <property type="component" value="Unplaced"/>
</dbReference>
<name>A0A1I7WGS1_HETBA</name>
<dbReference type="AlphaFoldDB" id="A0A1I7WGS1"/>
<sequence>MRTVHTIIATSTFKMHFKEQTNITILYSAFQNDNTFCFFAFF</sequence>
<organism evidence="1 2">
    <name type="scientific">Heterorhabditis bacteriophora</name>
    <name type="common">Entomopathogenic nematode worm</name>
    <dbReference type="NCBI Taxonomy" id="37862"/>
    <lineage>
        <taxon>Eukaryota</taxon>
        <taxon>Metazoa</taxon>
        <taxon>Ecdysozoa</taxon>
        <taxon>Nematoda</taxon>
        <taxon>Chromadorea</taxon>
        <taxon>Rhabditida</taxon>
        <taxon>Rhabditina</taxon>
        <taxon>Rhabditomorpha</taxon>
        <taxon>Strongyloidea</taxon>
        <taxon>Heterorhabditidae</taxon>
        <taxon>Heterorhabditis</taxon>
    </lineage>
</organism>
<evidence type="ECO:0000313" key="2">
    <source>
        <dbReference type="WBParaSite" id="Hba_04133"/>
    </source>
</evidence>